<sequence length="205" mass="21688">MRLADPRGIRPAIRVTRVPATDPPFEDEPFAWSDADQLTLPWRPGPAESAPAASLVSLSGLAALAGLRTPPPIPAEAVAGASTEARGAAHRFLTRSLEILNGYRPIGHLRAASALMAAPTILSSADTALRTIARLRRAAGLPPAAGRRPLAPEGRVSPRRLRVCEPRPGVAEASAVLTTAGRTWALAYRLELLHGRWLATAFTVV</sequence>
<evidence type="ECO:0000313" key="2">
    <source>
        <dbReference type="Proteomes" id="UP001240984"/>
    </source>
</evidence>
<comment type="caution">
    <text evidence="1">The sequence shown here is derived from an EMBL/GenBank/DDBJ whole genome shotgun (WGS) entry which is preliminary data.</text>
</comment>
<protein>
    <submittedName>
        <fullName evidence="1">Uncharacterized protein</fullName>
    </submittedName>
</protein>
<accession>A0ABT9N8J7</accession>
<dbReference type="Pfam" id="PF20060">
    <property type="entry name" value="DUF6459"/>
    <property type="match status" value="1"/>
</dbReference>
<proteinExistence type="predicted"/>
<name>A0ABT9N8J7_9ACTN</name>
<keyword evidence="2" id="KW-1185">Reference proteome</keyword>
<dbReference type="Proteomes" id="UP001240984">
    <property type="component" value="Unassembled WGS sequence"/>
</dbReference>
<dbReference type="EMBL" id="JAUSRA010000001">
    <property type="protein sequence ID" value="MDP9799551.1"/>
    <property type="molecule type" value="Genomic_DNA"/>
</dbReference>
<reference evidence="1 2" key="1">
    <citation type="submission" date="2023-07" db="EMBL/GenBank/DDBJ databases">
        <title>Sequencing the genomes of 1000 actinobacteria strains.</title>
        <authorList>
            <person name="Klenk H.-P."/>
        </authorList>
    </citation>
    <scope>NUCLEOTIDE SEQUENCE [LARGE SCALE GENOMIC DNA]</scope>
    <source>
        <strain evidence="1 2">DSM 44710</strain>
    </source>
</reference>
<gene>
    <name evidence="1" type="ORF">J2S43_008063</name>
</gene>
<organism evidence="1 2">
    <name type="scientific">Catenuloplanes nepalensis</name>
    <dbReference type="NCBI Taxonomy" id="587533"/>
    <lineage>
        <taxon>Bacteria</taxon>
        <taxon>Bacillati</taxon>
        <taxon>Actinomycetota</taxon>
        <taxon>Actinomycetes</taxon>
        <taxon>Micromonosporales</taxon>
        <taxon>Micromonosporaceae</taxon>
        <taxon>Catenuloplanes</taxon>
    </lineage>
</organism>
<evidence type="ECO:0000313" key="1">
    <source>
        <dbReference type="EMBL" id="MDP9799551.1"/>
    </source>
</evidence>
<dbReference type="InterPro" id="IPR045596">
    <property type="entry name" value="DUF6459"/>
</dbReference>